<comment type="caution">
    <text evidence="3">The sequence shown here is derived from an EMBL/GenBank/DDBJ whole genome shotgun (WGS) entry which is preliminary data.</text>
</comment>
<evidence type="ECO:0000313" key="2">
    <source>
        <dbReference type="EMBL" id="CAF4447241.1"/>
    </source>
</evidence>
<dbReference type="EMBL" id="CAJOBP010001036">
    <property type="protein sequence ID" value="CAF4247681.1"/>
    <property type="molecule type" value="Genomic_DNA"/>
</dbReference>
<dbReference type="Proteomes" id="UP000663862">
    <property type="component" value="Unassembled WGS sequence"/>
</dbReference>
<dbReference type="AlphaFoldDB" id="A0A820YX80"/>
<protein>
    <submittedName>
        <fullName evidence="3">Uncharacterized protein</fullName>
    </submittedName>
</protein>
<evidence type="ECO:0000313" key="5">
    <source>
        <dbReference type="Proteomes" id="UP000663873"/>
    </source>
</evidence>
<sequence>MKVIKSFIGAASDAPNDDSMLSQFYFHNKFGTTNRTTTLAGDVKTQFTGINKQPRYLSKAVHDQSLDPNLAPYQNLAQKFPRQWRIFRGLNLLTIAQTANSKKYARIILKTLFTSDELSDSILFANPNYTRPGLDPKRMATFTDAICARFKIDPDYFTEFFRTCLRRTLPQTICDVRRTRRRSAVRVIAGGNVDGNRGNGYFGNIGVANAAASPFQSTSHSLTGDDP</sequence>
<evidence type="ECO:0000313" key="3">
    <source>
        <dbReference type="EMBL" id="CAF4551447.1"/>
    </source>
</evidence>
<name>A0A820YX80_9BILA</name>
<dbReference type="Proteomes" id="UP000663873">
    <property type="component" value="Unassembled WGS sequence"/>
</dbReference>
<dbReference type="EMBL" id="CAJOBQ010002296">
    <property type="protein sequence ID" value="CAF4551447.1"/>
    <property type="molecule type" value="Genomic_DNA"/>
</dbReference>
<reference evidence="3" key="1">
    <citation type="submission" date="2021-02" db="EMBL/GenBank/DDBJ databases">
        <authorList>
            <person name="Nowell W R."/>
        </authorList>
    </citation>
    <scope>NUCLEOTIDE SEQUENCE</scope>
</reference>
<organism evidence="3 4">
    <name type="scientific">Rotaria socialis</name>
    <dbReference type="NCBI Taxonomy" id="392032"/>
    <lineage>
        <taxon>Eukaryota</taxon>
        <taxon>Metazoa</taxon>
        <taxon>Spiralia</taxon>
        <taxon>Gnathifera</taxon>
        <taxon>Rotifera</taxon>
        <taxon>Eurotatoria</taxon>
        <taxon>Bdelloidea</taxon>
        <taxon>Philodinida</taxon>
        <taxon>Philodinidae</taxon>
        <taxon>Rotaria</taxon>
    </lineage>
</organism>
<gene>
    <name evidence="2" type="ORF">HFQ381_LOCUS23599</name>
    <name evidence="3" type="ORF">TSG867_LOCUS24683</name>
    <name evidence="1" type="ORF">UJA718_LOCUS9342</name>
</gene>
<evidence type="ECO:0000313" key="1">
    <source>
        <dbReference type="EMBL" id="CAF4247681.1"/>
    </source>
</evidence>
<accession>A0A820YX80</accession>
<evidence type="ECO:0000313" key="4">
    <source>
        <dbReference type="Proteomes" id="UP000663862"/>
    </source>
</evidence>
<dbReference type="Proteomes" id="UP000663851">
    <property type="component" value="Unassembled WGS sequence"/>
</dbReference>
<dbReference type="EMBL" id="CAJOBO010002370">
    <property type="protein sequence ID" value="CAF4447241.1"/>
    <property type="molecule type" value="Genomic_DNA"/>
</dbReference>
<keyword evidence="5" id="KW-1185">Reference proteome</keyword>
<proteinExistence type="predicted"/>